<reference evidence="2 3" key="1">
    <citation type="submission" date="2014-02" db="EMBL/GenBank/DDBJ databases">
        <title>The small core and large imbalanced accessory genome model reveals a collaborative survival strategy of Sorangium cellulosum strains in nature.</title>
        <authorList>
            <person name="Han K."/>
            <person name="Peng R."/>
            <person name="Blom J."/>
            <person name="Li Y.-Z."/>
        </authorList>
    </citation>
    <scope>NUCLEOTIDE SEQUENCE [LARGE SCALE GENOMIC DNA]</scope>
    <source>
        <strain evidence="2 3">So0008-312</strain>
    </source>
</reference>
<dbReference type="EMBL" id="JEMA01000386">
    <property type="protein sequence ID" value="KYF70600.1"/>
    <property type="molecule type" value="Genomic_DNA"/>
</dbReference>
<feature type="compositionally biased region" description="Pro residues" evidence="1">
    <location>
        <begin position="153"/>
        <end position="186"/>
    </location>
</feature>
<feature type="compositionally biased region" description="Low complexity" evidence="1">
    <location>
        <begin position="328"/>
        <end position="338"/>
    </location>
</feature>
<evidence type="ECO:0000313" key="3">
    <source>
        <dbReference type="Proteomes" id="UP000075260"/>
    </source>
</evidence>
<comment type="caution">
    <text evidence="2">The sequence shown here is derived from an EMBL/GenBank/DDBJ whole genome shotgun (WGS) entry which is preliminary data.</text>
</comment>
<evidence type="ECO:0000313" key="2">
    <source>
        <dbReference type="EMBL" id="KYF70600.1"/>
    </source>
</evidence>
<organism evidence="2 3">
    <name type="scientific">Sorangium cellulosum</name>
    <name type="common">Polyangium cellulosum</name>
    <dbReference type="NCBI Taxonomy" id="56"/>
    <lineage>
        <taxon>Bacteria</taxon>
        <taxon>Pseudomonadati</taxon>
        <taxon>Myxococcota</taxon>
        <taxon>Polyangia</taxon>
        <taxon>Polyangiales</taxon>
        <taxon>Polyangiaceae</taxon>
        <taxon>Sorangium</taxon>
    </lineage>
</organism>
<dbReference type="Proteomes" id="UP000075260">
    <property type="component" value="Unassembled WGS sequence"/>
</dbReference>
<dbReference type="RefSeq" id="WP_061607538.1">
    <property type="nucleotide sequence ID" value="NZ_JEMA01000386.1"/>
</dbReference>
<feature type="region of interest" description="Disordered" evidence="1">
    <location>
        <begin position="78"/>
        <end position="190"/>
    </location>
</feature>
<feature type="region of interest" description="Disordered" evidence="1">
    <location>
        <begin position="209"/>
        <end position="385"/>
    </location>
</feature>
<protein>
    <submittedName>
        <fullName evidence="2">Uncharacterized protein</fullName>
    </submittedName>
</protein>
<sequence>MVESEGNRRSITLEELAAIAGALEAGAPRDEALAGAGLSVEAWEAARERWMAKLAAQAARGQLRPSQRYLELIAEQKRRAHVKQREARRKPEGPMPVAPEAHLPALGGAHPDGATPVAAAGVSDEEAARSPWARSSAVAPPARPPVDRSPLPAATPPPLSAATPSPLPTATPTPRASPIPEPPPTAPRAFVTLLDMRAVPLQDALPFARKVPGRPADSALPFARGAPVPPTDNALPFSRPSPSPPADKALPFSRPVAPPAADSALPFSRPVAPPAADNALPFSRPNPAPTADKALPFSHPSPSPPADNALPFSRPSPSPPADNALPFSRPAASPAPRASSRDEAVPRPPPLPSGSWALPFQQPSSGDGPLASTSLSRSAAGARAEVDAEMKRRVERISLAQYARICADVREHPAHVHEIQGHYGLDPQSWTALHAMWHERFQSDPALKARWQALVEQSARR</sequence>
<feature type="compositionally biased region" description="Basic and acidic residues" evidence="1">
    <location>
        <begin position="83"/>
        <end position="92"/>
    </location>
</feature>
<proteinExistence type="predicted"/>
<evidence type="ECO:0000256" key="1">
    <source>
        <dbReference type="SAM" id="MobiDB-lite"/>
    </source>
</evidence>
<gene>
    <name evidence="2" type="ORF">BE15_21175</name>
</gene>
<dbReference type="AlphaFoldDB" id="A0A150QRK9"/>
<feature type="compositionally biased region" description="Polar residues" evidence="1">
    <location>
        <begin position="361"/>
        <end position="377"/>
    </location>
</feature>
<dbReference type="OrthoDB" id="5514408at2"/>
<accession>A0A150QRK9</accession>
<name>A0A150QRK9_SORCE</name>
<feature type="compositionally biased region" description="Low complexity" evidence="1">
    <location>
        <begin position="129"/>
        <end position="140"/>
    </location>
</feature>